<dbReference type="InterPro" id="IPR045826">
    <property type="entry name" value="SpaA_PFL_dom_2"/>
</dbReference>
<dbReference type="EMBL" id="CP012677">
    <property type="protein sequence ID" value="ALE93048.1"/>
    <property type="molecule type" value="Genomic_DNA"/>
</dbReference>
<reference evidence="3" key="1">
    <citation type="submission" date="2015-09" db="EMBL/GenBank/DDBJ databases">
        <title>Complete genome of Arthrobacter alpinus strain R3.8.</title>
        <authorList>
            <person name="See-Too W.S."/>
            <person name="Chan K.G."/>
        </authorList>
    </citation>
    <scope>NUCLEOTIDE SEQUENCE [LARGE SCALE GENOMIC DNA]</scope>
    <source>
        <strain evidence="3">R3.8</strain>
    </source>
</reference>
<accession>A0A0M4QXU9</accession>
<protein>
    <recommendedName>
        <fullName evidence="1">SpaA-like prealbumin fold domain-containing protein</fullName>
    </recommendedName>
</protein>
<evidence type="ECO:0000313" key="2">
    <source>
        <dbReference type="EMBL" id="ALE93048.1"/>
    </source>
</evidence>
<gene>
    <name evidence="2" type="ORF">AOC05_13225</name>
</gene>
<dbReference type="RefSeq" id="WP_062007629.1">
    <property type="nucleotide sequence ID" value="NZ_CP012677.1"/>
</dbReference>
<dbReference type="AlphaFoldDB" id="A0A0M4QXU9"/>
<evidence type="ECO:0000313" key="3">
    <source>
        <dbReference type="Proteomes" id="UP000062833"/>
    </source>
</evidence>
<dbReference type="KEGG" id="aaq:AOC05_13225"/>
<dbReference type="OrthoDB" id="134475at2"/>
<dbReference type="Pfam" id="PF19403">
    <property type="entry name" value="SpaA_2"/>
    <property type="match status" value="1"/>
</dbReference>
<organism evidence="2 3">
    <name type="scientific">Arthrobacter alpinus</name>
    <dbReference type="NCBI Taxonomy" id="656366"/>
    <lineage>
        <taxon>Bacteria</taxon>
        <taxon>Bacillati</taxon>
        <taxon>Actinomycetota</taxon>
        <taxon>Actinomycetes</taxon>
        <taxon>Micrococcales</taxon>
        <taxon>Micrococcaceae</taxon>
        <taxon>Arthrobacter</taxon>
    </lineage>
</organism>
<dbReference type="PATRIC" id="fig|656366.3.peg.2852"/>
<evidence type="ECO:0000259" key="1">
    <source>
        <dbReference type="Pfam" id="PF19403"/>
    </source>
</evidence>
<feature type="domain" description="SpaA-like prealbumin fold" evidence="1">
    <location>
        <begin position="143"/>
        <end position="247"/>
    </location>
</feature>
<sequence length="272" mass="27184">MPVSAQCKVDKKDVPTVFDTITGAAFFTAGSNVPMSCLFTNKQLPIPAQVVVTKKWAINGGPAVADGSQPGGYTAKLELSKHSAPVFGTIYDGYAAGNTVNVNESVVVPAGCVNVPSGDIGNHVLAAGLNSYALTNTVNCAPTLQLKKTVSGAATANTNWVLSGTGTGSATVTNPAGGDMAPKLAVSAGVEYSLSEAVKAGFANAAEFKASDWSCVTDSGTITLTKGAAGTATLAGLKAGQNVVCTINNAHTDQGVGVTKTVTGNAQNADGT</sequence>
<dbReference type="Proteomes" id="UP000062833">
    <property type="component" value="Chromosome"/>
</dbReference>
<proteinExistence type="predicted"/>
<keyword evidence="3" id="KW-1185">Reference proteome</keyword>
<name>A0A0M4QXU9_9MICC</name>